<feature type="transmembrane region" description="Helical" evidence="1">
    <location>
        <begin position="20"/>
        <end position="46"/>
    </location>
</feature>
<dbReference type="EMBL" id="JBHSKV010000001">
    <property type="protein sequence ID" value="MFC5133118.1"/>
    <property type="molecule type" value="Genomic_DNA"/>
</dbReference>
<accession>A0ABD5QLR6</accession>
<keyword evidence="1" id="KW-0472">Membrane</keyword>
<comment type="caution">
    <text evidence="2">The sequence shown here is derived from an EMBL/GenBank/DDBJ whole genome shotgun (WGS) entry which is preliminary data.</text>
</comment>
<gene>
    <name evidence="2" type="ORF">ACFPJA_00045</name>
</gene>
<dbReference type="RefSeq" id="WP_203227807.1">
    <property type="nucleotide sequence ID" value="NZ_JBHSKV010000001.1"/>
</dbReference>
<keyword evidence="3" id="KW-1185">Reference proteome</keyword>
<proteinExistence type="predicted"/>
<evidence type="ECO:0000313" key="2">
    <source>
        <dbReference type="EMBL" id="MFC5133118.1"/>
    </source>
</evidence>
<dbReference type="Proteomes" id="UP001596145">
    <property type="component" value="Unassembled WGS sequence"/>
</dbReference>
<name>A0ABD5QLR6_9EURY</name>
<keyword evidence="1" id="KW-1133">Transmembrane helix</keyword>
<reference evidence="2 3" key="1">
    <citation type="journal article" date="2019" name="Int. J. Syst. Evol. Microbiol.">
        <title>The Global Catalogue of Microorganisms (GCM) 10K type strain sequencing project: providing services to taxonomists for standard genome sequencing and annotation.</title>
        <authorList>
            <consortium name="The Broad Institute Genomics Platform"/>
            <consortium name="The Broad Institute Genome Sequencing Center for Infectious Disease"/>
            <person name="Wu L."/>
            <person name="Ma J."/>
        </authorList>
    </citation>
    <scope>NUCLEOTIDE SEQUENCE [LARGE SCALE GENOMIC DNA]</scope>
    <source>
        <strain evidence="2 3">CGMCC 1.16026</strain>
    </source>
</reference>
<evidence type="ECO:0000256" key="1">
    <source>
        <dbReference type="SAM" id="Phobius"/>
    </source>
</evidence>
<protein>
    <submittedName>
        <fullName evidence="2">Uncharacterized protein</fullName>
    </submittedName>
</protein>
<evidence type="ECO:0000313" key="3">
    <source>
        <dbReference type="Proteomes" id="UP001596145"/>
    </source>
</evidence>
<sequence length="49" mass="5165">MALERVEDGIDGVDGRWLALAGVGAGYAIATGLMFLAVFLLPYLAVRVL</sequence>
<keyword evidence="1" id="KW-0812">Transmembrane</keyword>
<organism evidence="2 3">
    <name type="scientific">Halorubrum glutamatedens</name>
    <dbReference type="NCBI Taxonomy" id="2707018"/>
    <lineage>
        <taxon>Archaea</taxon>
        <taxon>Methanobacteriati</taxon>
        <taxon>Methanobacteriota</taxon>
        <taxon>Stenosarchaea group</taxon>
        <taxon>Halobacteria</taxon>
        <taxon>Halobacteriales</taxon>
        <taxon>Haloferacaceae</taxon>
        <taxon>Halorubrum</taxon>
    </lineage>
</organism>
<dbReference type="AlphaFoldDB" id="A0ABD5QLR6"/>